<evidence type="ECO:0000313" key="2">
    <source>
        <dbReference type="EMBL" id="AHM57758.1"/>
    </source>
</evidence>
<name>W8TIY6_PEPAC</name>
<organism evidence="2 3">
    <name type="scientific">Peptoclostridium acidaminophilum DSM 3953</name>
    <dbReference type="NCBI Taxonomy" id="1286171"/>
    <lineage>
        <taxon>Bacteria</taxon>
        <taxon>Bacillati</taxon>
        <taxon>Bacillota</taxon>
        <taxon>Clostridia</taxon>
        <taxon>Peptostreptococcales</taxon>
        <taxon>Peptoclostridiaceae</taxon>
        <taxon>Peptoclostridium</taxon>
    </lineage>
</organism>
<dbReference type="SUPFAM" id="SSF46785">
    <property type="entry name" value="Winged helix' DNA-binding domain"/>
    <property type="match status" value="1"/>
</dbReference>
<dbReference type="PROSITE" id="PS50995">
    <property type="entry name" value="HTH_MARR_2"/>
    <property type="match status" value="1"/>
</dbReference>
<dbReference type="AlphaFoldDB" id="W8TIY6"/>
<evidence type="ECO:0000259" key="1">
    <source>
        <dbReference type="PROSITE" id="PS50995"/>
    </source>
</evidence>
<dbReference type="EMBL" id="CP007453">
    <property type="protein sequence ID" value="AHM57758.1"/>
    <property type="molecule type" value="Genomic_DNA"/>
</dbReference>
<dbReference type="PRINTS" id="PR00598">
    <property type="entry name" value="HTHMARR"/>
</dbReference>
<dbReference type="InterPro" id="IPR036388">
    <property type="entry name" value="WH-like_DNA-bd_sf"/>
</dbReference>
<reference evidence="2 3" key="1">
    <citation type="journal article" date="2014" name="Genome Announc.">
        <title>Complete Genome Sequence of Amino Acid-Utilizing Eubacterium acidaminophilum al-2 (DSM 3953).</title>
        <authorList>
            <person name="Poehlein A."/>
            <person name="Andreesen J.R."/>
            <person name="Daniel R."/>
        </authorList>
    </citation>
    <scope>NUCLEOTIDE SEQUENCE [LARGE SCALE GENOMIC DNA]</scope>
    <source>
        <strain evidence="2 3">DSM 3953</strain>
        <plasmid evidence="3">Plasmid EAL2_808p</plasmid>
    </source>
</reference>
<protein>
    <recommendedName>
        <fullName evidence="1">HTH marR-type domain-containing protein</fullName>
    </recommendedName>
</protein>
<accession>W8TIY6</accession>
<dbReference type="Gene3D" id="1.10.10.10">
    <property type="entry name" value="Winged helix-like DNA-binding domain superfamily/Winged helix DNA-binding domain"/>
    <property type="match status" value="1"/>
</dbReference>
<dbReference type="GO" id="GO:0003700">
    <property type="term" value="F:DNA-binding transcription factor activity"/>
    <property type="evidence" value="ECO:0007669"/>
    <property type="project" value="InterPro"/>
</dbReference>
<dbReference type="KEGG" id="eac:EAL2_808p02530"/>
<dbReference type="eggNOG" id="COG1846">
    <property type="taxonomic scope" value="Bacteria"/>
</dbReference>
<feature type="domain" description="HTH marR-type" evidence="1">
    <location>
        <begin position="1"/>
        <end position="65"/>
    </location>
</feature>
<evidence type="ECO:0000313" key="3">
    <source>
        <dbReference type="Proteomes" id="UP000019591"/>
    </source>
</evidence>
<dbReference type="InterPro" id="IPR000835">
    <property type="entry name" value="HTH_MarR-typ"/>
</dbReference>
<dbReference type="InterPro" id="IPR036390">
    <property type="entry name" value="WH_DNA-bd_sf"/>
</dbReference>
<dbReference type="HOGENOM" id="CLU_2787636_0_0_9"/>
<keyword evidence="3" id="KW-1185">Reference proteome</keyword>
<dbReference type="PATRIC" id="fig|1286171.3.peg.2430"/>
<dbReference type="Proteomes" id="UP000019591">
    <property type="component" value="Plasmid EAL2_808p"/>
</dbReference>
<proteinExistence type="predicted"/>
<geneLocation type="plasmid" evidence="2 3">
    <name>EAL2_808p</name>
</geneLocation>
<gene>
    <name evidence="2" type="ORF">EAL2_808p02530</name>
</gene>
<sequence>MEELGWVSRCEGNDKRERIIRLTEKAYDMFPKCYEDGESVEREAIKGISKEELEAFNKTIRKLMNNFR</sequence>
<keyword evidence="2" id="KW-0614">Plasmid</keyword>